<reference evidence="2 3" key="1">
    <citation type="submission" date="2023-05" db="EMBL/GenBank/DDBJ databases">
        <title>Flavobacterium sedimenti sp. nov., isolated from the sediment.</title>
        <authorList>
            <person name="Wu N."/>
        </authorList>
    </citation>
    <scope>NUCLEOTIDE SEQUENCE [LARGE SCALE GENOMIC DNA]</scope>
    <source>
        <strain evidence="2 3">YZ-48</strain>
    </source>
</reference>
<keyword evidence="3" id="KW-1185">Reference proteome</keyword>
<protein>
    <submittedName>
        <fullName evidence="2">Alginate export family protein</fullName>
    </submittedName>
</protein>
<feature type="domain" description="Alginate export" evidence="1">
    <location>
        <begin position="62"/>
        <end position="441"/>
    </location>
</feature>
<dbReference type="Proteomes" id="UP001230035">
    <property type="component" value="Unassembled WGS sequence"/>
</dbReference>
<sequence length="460" mass="53049">MQINKPTFFITALLFFTVISTSKAQNKISWLRYEDDFTSLKKDSIKKGLDKIKYMPLGQNNYISLGGEFRDKWQYYDNLNFGDVPPSYSKTDVFQYLRRIMLHANIEFGNHFRFFMQLNHTSRDGNSNPLTPEIDENQLSLHQAFAELKRTNWNFRLGQQELFYGNHRLITFREGPNTRQAFNGLLIKRKFNNGTLDFFAVSKVISKQYVFDDESMHDGLLGIYGTQFYRQRKLGLDYYVVNFQSRDRRYNYQTGYENRQTYGIRLFSNLKTVNVELEGAYQSGTFNDLTIEAYNVLADANLSVFSSKRGLIGFTAHVASGDKNNTDHKLNSYNLLYAKPAYGLVAQIGATNILSFSPYIKINPLSKLNVLAQVFFLSRNSSQDGTYAPGMIQNRPKPNALFATEKRTLGQLYLLETIYRQNKNYSLAFDASYFKAGSYPKATGKGENILYVSLKSTFKF</sequence>
<evidence type="ECO:0000259" key="1">
    <source>
        <dbReference type="Pfam" id="PF13372"/>
    </source>
</evidence>
<evidence type="ECO:0000313" key="2">
    <source>
        <dbReference type="EMBL" id="MDI9256790.1"/>
    </source>
</evidence>
<name>A0ABT6XNY5_9FLAO</name>
<dbReference type="InterPro" id="IPR025388">
    <property type="entry name" value="Alginate_export_dom"/>
</dbReference>
<gene>
    <name evidence="2" type="ORF">QHT84_05115</name>
</gene>
<proteinExistence type="predicted"/>
<comment type="caution">
    <text evidence="2">The sequence shown here is derived from an EMBL/GenBank/DDBJ whole genome shotgun (WGS) entry which is preliminary data.</text>
</comment>
<dbReference type="EMBL" id="JASGBP010000002">
    <property type="protein sequence ID" value="MDI9256790.1"/>
    <property type="molecule type" value="Genomic_DNA"/>
</dbReference>
<organism evidence="2 3">
    <name type="scientific">Flavobacterium sedimenticola</name>
    <dbReference type="NCBI Taxonomy" id="3043286"/>
    <lineage>
        <taxon>Bacteria</taxon>
        <taxon>Pseudomonadati</taxon>
        <taxon>Bacteroidota</taxon>
        <taxon>Flavobacteriia</taxon>
        <taxon>Flavobacteriales</taxon>
        <taxon>Flavobacteriaceae</taxon>
        <taxon>Flavobacterium</taxon>
    </lineage>
</organism>
<dbReference type="Pfam" id="PF13372">
    <property type="entry name" value="Alginate_exp"/>
    <property type="match status" value="1"/>
</dbReference>
<dbReference type="RefSeq" id="WP_283238477.1">
    <property type="nucleotide sequence ID" value="NZ_JASGBP010000002.1"/>
</dbReference>
<accession>A0ABT6XNY5</accession>
<evidence type="ECO:0000313" key="3">
    <source>
        <dbReference type="Proteomes" id="UP001230035"/>
    </source>
</evidence>
<dbReference type="SUPFAM" id="SSF56935">
    <property type="entry name" value="Porins"/>
    <property type="match status" value="1"/>
</dbReference>